<dbReference type="RefSeq" id="WP_200608763.1">
    <property type="nucleotide sequence ID" value="NZ_JAEHHL010000002.1"/>
</dbReference>
<dbReference type="GO" id="GO:0005737">
    <property type="term" value="C:cytoplasm"/>
    <property type="evidence" value="ECO:0007669"/>
    <property type="project" value="TreeGrafter"/>
</dbReference>
<keyword evidence="1" id="KW-0732">Signal</keyword>
<gene>
    <name evidence="2" type="ORF">H0I76_07275</name>
</gene>
<dbReference type="InterPro" id="IPR050772">
    <property type="entry name" value="Hydratase-Decarb/MhpD_sf"/>
</dbReference>
<feature type="chain" id="PRO_5035169054" evidence="1">
    <location>
        <begin position="25"/>
        <end position="282"/>
    </location>
</feature>
<name>A0A8J7M783_9RHOB</name>
<dbReference type="Gene3D" id="3.90.850.10">
    <property type="entry name" value="Fumarylacetoacetase-like, C-terminal domain"/>
    <property type="match status" value="1"/>
</dbReference>
<evidence type="ECO:0000313" key="2">
    <source>
        <dbReference type="EMBL" id="MBK0398985.1"/>
    </source>
</evidence>
<comment type="caution">
    <text evidence="2">The sequence shown here is derived from an EMBL/GenBank/DDBJ whole genome shotgun (WGS) entry which is preliminary data.</text>
</comment>
<keyword evidence="3" id="KW-1185">Reference proteome</keyword>
<dbReference type="EMBL" id="JAEHHL010000002">
    <property type="protein sequence ID" value="MBK0398985.1"/>
    <property type="molecule type" value="Genomic_DNA"/>
</dbReference>
<evidence type="ECO:0000256" key="1">
    <source>
        <dbReference type="SAM" id="SignalP"/>
    </source>
</evidence>
<accession>A0A8J7M783</accession>
<sequence>MKPFPTALALALAATAGLAAPAWAACPDDATIDAFVADWQAKTPSTALGAVDSMEDALCAQGKIVERLAASLGPVVGHKAGLTSKATQERFGVGEPVRGVLLRDTLLDDGATVPAGFGARPLFEADLILVVASDAVNDATTPAEALSHISEIRPFIELPDLAVAKEVALDGKLITAINVAARLGIVGEPVDVYPGVLEMLAGMTVKVVDGEGTELASTPGSAVLGNPVESVLWLVRNGVKLKAGDMVSVGSIGPLLPPKPGMEVTVRYLGLPGDPEVSVAFE</sequence>
<evidence type="ECO:0000313" key="3">
    <source>
        <dbReference type="Proteomes" id="UP000655420"/>
    </source>
</evidence>
<dbReference type="PROSITE" id="PS51257">
    <property type="entry name" value="PROKAR_LIPOPROTEIN"/>
    <property type="match status" value="1"/>
</dbReference>
<proteinExistence type="predicted"/>
<dbReference type="AlphaFoldDB" id="A0A8J7M783"/>
<dbReference type="Proteomes" id="UP000655420">
    <property type="component" value="Unassembled WGS sequence"/>
</dbReference>
<feature type="signal peptide" evidence="1">
    <location>
        <begin position="1"/>
        <end position="24"/>
    </location>
</feature>
<dbReference type="GO" id="GO:0008684">
    <property type="term" value="F:2-oxopent-4-enoate hydratase activity"/>
    <property type="evidence" value="ECO:0007669"/>
    <property type="project" value="TreeGrafter"/>
</dbReference>
<reference evidence="2" key="1">
    <citation type="submission" date="2020-12" db="EMBL/GenBank/DDBJ databases">
        <title>Bacterial taxonomy.</title>
        <authorList>
            <person name="Pan X."/>
        </authorList>
    </citation>
    <scope>NUCLEOTIDE SEQUENCE</scope>
    <source>
        <strain evidence="2">M0105</strain>
    </source>
</reference>
<protein>
    <submittedName>
        <fullName evidence="2">Hydratase</fullName>
    </submittedName>
</protein>
<dbReference type="PANTHER" id="PTHR30143">
    <property type="entry name" value="ACID HYDRATASE"/>
    <property type="match status" value="1"/>
</dbReference>
<dbReference type="InterPro" id="IPR036663">
    <property type="entry name" value="Fumarylacetoacetase_C_sf"/>
</dbReference>
<organism evidence="2 3">
    <name type="scientific">Thermohalobaculum xanthum</name>
    <dbReference type="NCBI Taxonomy" id="2753746"/>
    <lineage>
        <taxon>Bacteria</taxon>
        <taxon>Pseudomonadati</taxon>
        <taxon>Pseudomonadota</taxon>
        <taxon>Alphaproteobacteria</taxon>
        <taxon>Rhodobacterales</taxon>
        <taxon>Paracoccaceae</taxon>
        <taxon>Thermohalobaculum</taxon>
    </lineage>
</organism>
<dbReference type="PANTHER" id="PTHR30143:SF0">
    <property type="entry name" value="2-KETO-4-PENTENOATE HYDRATASE"/>
    <property type="match status" value="1"/>
</dbReference>
<dbReference type="SUPFAM" id="SSF56529">
    <property type="entry name" value="FAH"/>
    <property type="match status" value="1"/>
</dbReference>